<evidence type="ECO:0000256" key="2">
    <source>
        <dbReference type="PROSITE-ProRule" id="PRU00335"/>
    </source>
</evidence>
<organism evidence="4 5">
    <name type="scientific">Amycolatopsis suaedae</name>
    <dbReference type="NCBI Taxonomy" id="2510978"/>
    <lineage>
        <taxon>Bacteria</taxon>
        <taxon>Bacillati</taxon>
        <taxon>Actinomycetota</taxon>
        <taxon>Actinomycetes</taxon>
        <taxon>Pseudonocardiales</taxon>
        <taxon>Pseudonocardiaceae</taxon>
        <taxon>Amycolatopsis</taxon>
    </lineage>
</organism>
<feature type="domain" description="HTH tetR-type" evidence="3">
    <location>
        <begin position="9"/>
        <end position="69"/>
    </location>
</feature>
<comment type="caution">
    <text evidence="4">The sequence shown here is derived from an EMBL/GenBank/DDBJ whole genome shotgun (WGS) entry which is preliminary data.</text>
</comment>
<feature type="DNA-binding region" description="H-T-H motif" evidence="2">
    <location>
        <begin position="32"/>
        <end position="51"/>
    </location>
</feature>
<dbReference type="Gene3D" id="1.10.357.10">
    <property type="entry name" value="Tetracycline Repressor, domain 2"/>
    <property type="match status" value="1"/>
</dbReference>
<keyword evidence="5" id="KW-1185">Reference proteome</keyword>
<evidence type="ECO:0000259" key="3">
    <source>
        <dbReference type="PROSITE" id="PS50977"/>
    </source>
</evidence>
<dbReference type="PROSITE" id="PS50977">
    <property type="entry name" value="HTH_TETR_2"/>
    <property type="match status" value="1"/>
</dbReference>
<dbReference type="InterPro" id="IPR001647">
    <property type="entry name" value="HTH_TetR"/>
</dbReference>
<dbReference type="EMBL" id="SFCC01000010">
    <property type="protein sequence ID" value="RZQ62074.1"/>
    <property type="molecule type" value="Genomic_DNA"/>
</dbReference>
<dbReference type="OrthoDB" id="7252896at2"/>
<dbReference type="Proteomes" id="UP000292003">
    <property type="component" value="Unassembled WGS sequence"/>
</dbReference>
<reference evidence="4 5" key="1">
    <citation type="submission" date="2019-02" db="EMBL/GenBank/DDBJ databases">
        <title>Draft genome sequence of Amycolatopsis sp. 8-3EHSu isolated from roots of Suaeda maritima.</title>
        <authorList>
            <person name="Duangmal K."/>
            <person name="Chantavorakit T."/>
        </authorList>
    </citation>
    <scope>NUCLEOTIDE SEQUENCE [LARGE SCALE GENOMIC DNA]</scope>
    <source>
        <strain evidence="4 5">8-3EHSu</strain>
    </source>
</reference>
<sequence>MSGKRLSPAERRARILDAAAAVFAESGYDAAGMRAVAARAGITTPVLYDHFRTKADLYAQLLESEVDALIEAWAGRPVPAESRALLTTTADRVLRWAETHECGWRMIFAETPADPVVAEVHAAGRARAMAAARALFAWLPALDTTSDLPRERVDEAFAVAATSTLNALAGWWWANRDVPRDQVVALLTDLLWHGLRQLTEGRRP</sequence>
<evidence type="ECO:0000256" key="1">
    <source>
        <dbReference type="ARBA" id="ARBA00023125"/>
    </source>
</evidence>
<dbReference type="GO" id="GO:0000976">
    <property type="term" value="F:transcription cis-regulatory region binding"/>
    <property type="evidence" value="ECO:0007669"/>
    <property type="project" value="TreeGrafter"/>
</dbReference>
<name>A0A4Q7J7P7_9PSEU</name>
<dbReference type="RefSeq" id="WP_130477166.1">
    <property type="nucleotide sequence ID" value="NZ_SFCC01000010.1"/>
</dbReference>
<dbReference type="Pfam" id="PF00440">
    <property type="entry name" value="TetR_N"/>
    <property type="match status" value="1"/>
</dbReference>
<dbReference type="GO" id="GO:0003700">
    <property type="term" value="F:DNA-binding transcription factor activity"/>
    <property type="evidence" value="ECO:0007669"/>
    <property type="project" value="TreeGrafter"/>
</dbReference>
<dbReference type="SUPFAM" id="SSF46689">
    <property type="entry name" value="Homeodomain-like"/>
    <property type="match status" value="1"/>
</dbReference>
<dbReference type="AlphaFoldDB" id="A0A4Q7J7P7"/>
<dbReference type="PANTHER" id="PTHR30055">
    <property type="entry name" value="HTH-TYPE TRANSCRIPTIONAL REGULATOR RUTR"/>
    <property type="match status" value="1"/>
</dbReference>
<dbReference type="PRINTS" id="PR00455">
    <property type="entry name" value="HTHTETR"/>
</dbReference>
<keyword evidence="1 2" id="KW-0238">DNA-binding</keyword>
<evidence type="ECO:0000313" key="4">
    <source>
        <dbReference type="EMBL" id="RZQ62074.1"/>
    </source>
</evidence>
<evidence type="ECO:0000313" key="5">
    <source>
        <dbReference type="Proteomes" id="UP000292003"/>
    </source>
</evidence>
<proteinExistence type="predicted"/>
<protein>
    <submittedName>
        <fullName evidence="4">TetR family transcriptional regulator</fullName>
    </submittedName>
</protein>
<dbReference type="InterPro" id="IPR050109">
    <property type="entry name" value="HTH-type_TetR-like_transc_reg"/>
</dbReference>
<gene>
    <name evidence="4" type="ORF">EWH70_21035</name>
</gene>
<dbReference type="PANTHER" id="PTHR30055:SF226">
    <property type="entry name" value="HTH-TYPE TRANSCRIPTIONAL REGULATOR PKSA"/>
    <property type="match status" value="1"/>
</dbReference>
<accession>A0A4Q7J7P7</accession>
<dbReference type="InterPro" id="IPR009057">
    <property type="entry name" value="Homeodomain-like_sf"/>
</dbReference>